<keyword evidence="3 5" id="KW-0238">DNA-binding</keyword>
<dbReference type="InterPro" id="IPR036271">
    <property type="entry name" value="Tet_transcr_reg_TetR-rel_C_sf"/>
</dbReference>
<evidence type="ECO:0000259" key="6">
    <source>
        <dbReference type="PROSITE" id="PS50977"/>
    </source>
</evidence>
<evidence type="ECO:0000256" key="4">
    <source>
        <dbReference type="ARBA" id="ARBA00023163"/>
    </source>
</evidence>
<dbReference type="PANTHER" id="PTHR30055:SF234">
    <property type="entry name" value="HTH-TYPE TRANSCRIPTIONAL REGULATOR BETI"/>
    <property type="match status" value="1"/>
</dbReference>
<dbReference type="Pfam" id="PF00440">
    <property type="entry name" value="TetR_N"/>
    <property type="match status" value="1"/>
</dbReference>
<evidence type="ECO:0000256" key="2">
    <source>
        <dbReference type="ARBA" id="ARBA00023015"/>
    </source>
</evidence>
<feature type="DNA-binding region" description="H-T-H motif" evidence="5">
    <location>
        <begin position="31"/>
        <end position="50"/>
    </location>
</feature>
<evidence type="ECO:0000313" key="8">
    <source>
        <dbReference type="Proteomes" id="UP000550729"/>
    </source>
</evidence>
<dbReference type="GO" id="GO:0000976">
    <property type="term" value="F:transcription cis-regulatory region binding"/>
    <property type="evidence" value="ECO:0007669"/>
    <property type="project" value="TreeGrafter"/>
</dbReference>
<gene>
    <name evidence="7" type="ORF">HH308_17620</name>
</gene>
<dbReference type="Pfam" id="PF13977">
    <property type="entry name" value="TetR_C_6"/>
    <property type="match status" value="1"/>
</dbReference>
<dbReference type="GO" id="GO:0003700">
    <property type="term" value="F:DNA-binding transcription factor activity"/>
    <property type="evidence" value="ECO:0007669"/>
    <property type="project" value="TreeGrafter"/>
</dbReference>
<keyword evidence="2" id="KW-0805">Transcription regulation</keyword>
<proteinExistence type="predicted"/>
<feature type="domain" description="HTH tetR-type" evidence="6">
    <location>
        <begin position="8"/>
        <end position="68"/>
    </location>
</feature>
<name>A0A848L1S3_9ACTN</name>
<dbReference type="InterPro" id="IPR001647">
    <property type="entry name" value="HTH_TetR"/>
</dbReference>
<dbReference type="InterPro" id="IPR009057">
    <property type="entry name" value="Homeodomain-like_sf"/>
</dbReference>
<reference evidence="7 8" key="1">
    <citation type="submission" date="2020-04" db="EMBL/GenBank/DDBJ databases">
        <title>Gordonia sp. nov. TBRC 11910.</title>
        <authorList>
            <person name="Suriyachadkun C."/>
        </authorList>
    </citation>
    <scope>NUCLEOTIDE SEQUENCE [LARGE SCALE GENOMIC DNA]</scope>
    <source>
        <strain evidence="7 8">TBRC 11910</strain>
    </source>
</reference>
<sequence>MPKLVNHAERRTTIVEAAWRLIAERGIDGVNMRDLAAAAGYTNGALSHYFGGKDEILRSAFEHVLVETNRRIDASVGSSHGRAALRKVCFEIMPLTSSAALEARIAVSLWQRAMNDPVMKRINNDAVGQWKAIMRRHWTEAIAAHELPPTDVDRGVELLMTAIIGLQITAVLDSDAASRGAQVALLDRILAAEGRCG</sequence>
<comment type="caution">
    <text evidence="7">The sequence shown here is derived from an EMBL/GenBank/DDBJ whole genome shotgun (WGS) entry which is preliminary data.</text>
</comment>
<dbReference type="SUPFAM" id="SSF48498">
    <property type="entry name" value="Tetracyclin repressor-like, C-terminal domain"/>
    <property type="match status" value="1"/>
</dbReference>
<dbReference type="InterPro" id="IPR039538">
    <property type="entry name" value="BetI_C"/>
</dbReference>
<dbReference type="InterPro" id="IPR050109">
    <property type="entry name" value="HTH-type_TetR-like_transc_reg"/>
</dbReference>
<keyword evidence="1" id="KW-0678">Repressor</keyword>
<evidence type="ECO:0000256" key="1">
    <source>
        <dbReference type="ARBA" id="ARBA00022491"/>
    </source>
</evidence>
<dbReference type="PANTHER" id="PTHR30055">
    <property type="entry name" value="HTH-TYPE TRANSCRIPTIONAL REGULATOR RUTR"/>
    <property type="match status" value="1"/>
</dbReference>
<dbReference type="EMBL" id="JABBNB010000019">
    <property type="protein sequence ID" value="NMO03035.1"/>
    <property type="molecule type" value="Genomic_DNA"/>
</dbReference>
<dbReference type="Gene3D" id="1.10.357.10">
    <property type="entry name" value="Tetracycline Repressor, domain 2"/>
    <property type="match status" value="1"/>
</dbReference>
<dbReference type="Proteomes" id="UP000550729">
    <property type="component" value="Unassembled WGS sequence"/>
</dbReference>
<keyword evidence="4" id="KW-0804">Transcription</keyword>
<dbReference type="AlphaFoldDB" id="A0A848L1S3"/>
<dbReference type="PRINTS" id="PR00455">
    <property type="entry name" value="HTHTETR"/>
</dbReference>
<keyword evidence="8" id="KW-1185">Reference proteome</keyword>
<dbReference type="PROSITE" id="PS50977">
    <property type="entry name" value="HTH_TETR_2"/>
    <property type="match status" value="1"/>
</dbReference>
<evidence type="ECO:0000256" key="5">
    <source>
        <dbReference type="PROSITE-ProRule" id="PRU00335"/>
    </source>
</evidence>
<evidence type="ECO:0000256" key="3">
    <source>
        <dbReference type="ARBA" id="ARBA00023125"/>
    </source>
</evidence>
<dbReference type="SUPFAM" id="SSF46689">
    <property type="entry name" value="Homeodomain-like"/>
    <property type="match status" value="1"/>
</dbReference>
<organism evidence="7 8">
    <name type="scientific">Gordonia asplenii</name>
    <dbReference type="NCBI Taxonomy" id="2725283"/>
    <lineage>
        <taxon>Bacteria</taxon>
        <taxon>Bacillati</taxon>
        <taxon>Actinomycetota</taxon>
        <taxon>Actinomycetes</taxon>
        <taxon>Mycobacteriales</taxon>
        <taxon>Gordoniaceae</taxon>
        <taxon>Gordonia</taxon>
    </lineage>
</organism>
<protein>
    <submittedName>
        <fullName evidence="7">TetR/AcrR family transcriptional regulator</fullName>
    </submittedName>
</protein>
<evidence type="ECO:0000313" key="7">
    <source>
        <dbReference type="EMBL" id="NMO03035.1"/>
    </source>
</evidence>
<accession>A0A848L1S3</accession>